<dbReference type="OrthoDB" id="7431902at2"/>
<evidence type="ECO:0000259" key="2">
    <source>
        <dbReference type="Pfam" id="PF06525"/>
    </source>
</evidence>
<dbReference type="Pfam" id="PF06525">
    <property type="entry name" value="SoxE"/>
    <property type="match status" value="1"/>
</dbReference>
<evidence type="ECO:0000313" key="3">
    <source>
        <dbReference type="EMBL" id="ENY71905.1"/>
    </source>
</evidence>
<dbReference type="Gene3D" id="2.60.40.420">
    <property type="entry name" value="Cupredoxins - blue copper proteins"/>
    <property type="match status" value="1"/>
</dbReference>
<dbReference type="eggNOG" id="COG4454">
    <property type="taxonomic scope" value="Bacteria"/>
</dbReference>
<feature type="chain" id="PRO_5004154367" description="Sulfocyanin-like C-terminal domain-containing protein" evidence="1">
    <location>
        <begin position="22"/>
        <end position="132"/>
    </location>
</feature>
<evidence type="ECO:0000256" key="1">
    <source>
        <dbReference type="SAM" id="SignalP"/>
    </source>
</evidence>
<feature type="signal peptide" evidence="1">
    <location>
        <begin position="1"/>
        <end position="21"/>
    </location>
</feature>
<dbReference type="AlphaFoldDB" id="N9U0S2"/>
<dbReference type="RefSeq" id="WP_005353571.1">
    <property type="nucleotide sequence ID" value="NZ_APVG01000025.1"/>
</dbReference>
<organism evidence="3 4">
    <name type="scientific">Aeromonas diversa CDC 2478-85</name>
    <dbReference type="NCBI Taxonomy" id="1268237"/>
    <lineage>
        <taxon>Bacteria</taxon>
        <taxon>Pseudomonadati</taxon>
        <taxon>Pseudomonadota</taxon>
        <taxon>Gammaproteobacteria</taxon>
        <taxon>Aeromonadales</taxon>
        <taxon>Aeromonadaceae</taxon>
        <taxon>Aeromonas</taxon>
    </lineage>
</organism>
<reference evidence="3 4" key="1">
    <citation type="journal article" date="2013" name="Genome Announc.">
        <title>Draft Genome Sequence of the Aeromonas diversa Type Strain.</title>
        <authorList>
            <person name="Farfan M."/>
            <person name="Spataro N."/>
            <person name="Sanglas A."/>
            <person name="Albarral V."/>
            <person name="Loren J.G."/>
            <person name="Bosch E."/>
            <person name="Fuste M.C."/>
        </authorList>
    </citation>
    <scope>NUCLEOTIDE SEQUENCE [LARGE SCALE GENOMIC DNA]</scope>
    <source>
        <strain evidence="3 4">2478-85</strain>
    </source>
</reference>
<sequence>MKHAAWVTAVLLGLASTGAVASETVKVTLKDDQILLDKAFAKAGSVEFVVSNEGTVLHELVVLKSDVPEDQLPMNKRGDKVVEGKASIGEIEAIPVGQSRAQHFTMAAGNYDLICNKVGHYKMGMHTAFVVN</sequence>
<gene>
    <name evidence="3" type="ORF">G114_10870</name>
</gene>
<dbReference type="EMBL" id="APVG01000025">
    <property type="protein sequence ID" value="ENY71905.1"/>
    <property type="molecule type" value="Genomic_DNA"/>
</dbReference>
<dbReference type="PATRIC" id="fig|1268237.3.peg.2140"/>
<accession>N9U0S2</accession>
<keyword evidence="1" id="KW-0732">Signal</keyword>
<evidence type="ECO:0000313" key="4">
    <source>
        <dbReference type="Proteomes" id="UP000023775"/>
    </source>
</evidence>
<feature type="domain" description="Sulfocyanin-like C-terminal" evidence="2">
    <location>
        <begin position="45"/>
        <end position="131"/>
    </location>
</feature>
<proteinExistence type="predicted"/>
<protein>
    <recommendedName>
        <fullName evidence="2">Sulfocyanin-like C-terminal domain-containing protein</fullName>
    </recommendedName>
</protein>
<dbReference type="SUPFAM" id="SSF49503">
    <property type="entry name" value="Cupredoxins"/>
    <property type="match status" value="1"/>
</dbReference>
<dbReference type="Proteomes" id="UP000023775">
    <property type="component" value="Unassembled WGS sequence"/>
</dbReference>
<keyword evidence="4" id="KW-1185">Reference proteome</keyword>
<dbReference type="InterPro" id="IPR049544">
    <property type="entry name" value="SoxE-like_C"/>
</dbReference>
<comment type="caution">
    <text evidence="3">The sequence shown here is derived from an EMBL/GenBank/DDBJ whole genome shotgun (WGS) entry which is preliminary data.</text>
</comment>
<name>N9U0S2_9GAMM</name>
<dbReference type="InterPro" id="IPR008972">
    <property type="entry name" value="Cupredoxin"/>
</dbReference>